<comment type="caution">
    <text evidence="4">The sequence shown here is derived from an EMBL/GenBank/DDBJ whole genome shotgun (WGS) entry which is preliminary data.</text>
</comment>
<dbReference type="GO" id="GO:0005840">
    <property type="term" value="C:ribosome"/>
    <property type="evidence" value="ECO:0007669"/>
    <property type="project" value="UniProtKB-KW"/>
</dbReference>
<dbReference type="Gene3D" id="2.30.30.790">
    <property type="match status" value="1"/>
</dbReference>
<gene>
    <name evidence="4" type="ORF">SSX86_025626</name>
</gene>
<sequence length="269" mass="30495">MHSFCGRIRLIAKNAVNRPHTFDSLSSRVCSSEANHPLLFSRLLPSHFSAKNYGSLRELPASCKMTGIPSVTSAYREAKPGFSLGARILTRLTNRGITTLDESHKSDPQNATPTATEATPRIKFKRLDKTARHIMQACLYSYFLISGKTVSVILFKCLTDFQILDKEAVEDVRTHREIPEIKPGYIIQFRLEVPENKRRVSTLKGIVIARRNAGLNTTIRLRRMVAGVGVESLLPLYSPNIKEIKVLDKKKVRRAKLYYLRDKMNALRK</sequence>
<dbReference type="AlphaFoldDB" id="A0AAP0CJJ4"/>
<proteinExistence type="inferred from homology"/>
<keyword evidence="2" id="KW-0689">Ribosomal protein</keyword>
<dbReference type="GO" id="GO:0006412">
    <property type="term" value="P:translation"/>
    <property type="evidence" value="ECO:0007669"/>
    <property type="project" value="InterPro"/>
</dbReference>
<evidence type="ECO:0000313" key="4">
    <source>
        <dbReference type="EMBL" id="KAK9054548.1"/>
    </source>
</evidence>
<dbReference type="PANTHER" id="PTHR15680">
    <property type="entry name" value="RIBOSOMAL PROTEIN L19"/>
    <property type="match status" value="1"/>
</dbReference>
<dbReference type="GO" id="GO:1990904">
    <property type="term" value="C:ribonucleoprotein complex"/>
    <property type="evidence" value="ECO:0007669"/>
    <property type="project" value="UniProtKB-KW"/>
</dbReference>
<dbReference type="GO" id="GO:0003735">
    <property type="term" value="F:structural constituent of ribosome"/>
    <property type="evidence" value="ECO:0007669"/>
    <property type="project" value="InterPro"/>
</dbReference>
<dbReference type="InterPro" id="IPR001857">
    <property type="entry name" value="Ribosomal_bL19"/>
</dbReference>
<evidence type="ECO:0000256" key="1">
    <source>
        <dbReference type="ARBA" id="ARBA00005781"/>
    </source>
</evidence>
<protein>
    <recommendedName>
        <fullName evidence="6">Ribosomal protein L19</fullName>
    </recommendedName>
</protein>
<dbReference type="PRINTS" id="PR00061">
    <property type="entry name" value="RIBOSOMALL19"/>
</dbReference>
<organism evidence="4 5">
    <name type="scientific">Deinandra increscens subsp. villosa</name>
    <dbReference type="NCBI Taxonomy" id="3103831"/>
    <lineage>
        <taxon>Eukaryota</taxon>
        <taxon>Viridiplantae</taxon>
        <taxon>Streptophyta</taxon>
        <taxon>Embryophyta</taxon>
        <taxon>Tracheophyta</taxon>
        <taxon>Spermatophyta</taxon>
        <taxon>Magnoliopsida</taxon>
        <taxon>eudicotyledons</taxon>
        <taxon>Gunneridae</taxon>
        <taxon>Pentapetalae</taxon>
        <taxon>asterids</taxon>
        <taxon>campanulids</taxon>
        <taxon>Asterales</taxon>
        <taxon>Asteraceae</taxon>
        <taxon>Asteroideae</taxon>
        <taxon>Heliantheae alliance</taxon>
        <taxon>Madieae</taxon>
        <taxon>Madiinae</taxon>
        <taxon>Deinandra</taxon>
    </lineage>
</organism>
<evidence type="ECO:0000313" key="5">
    <source>
        <dbReference type="Proteomes" id="UP001408789"/>
    </source>
</evidence>
<dbReference type="PANTHER" id="PTHR15680:SF9">
    <property type="entry name" value="LARGE RIBOSOMAL SUBUNIT PROTEIN BL19M"/>
    <property type="match status" value="1"/>
</dbReference>
<keyword evidence="3" id="KW-0687">Ribonucleoprotein</keyword>
<comment type="similarity">
    <text evidence="1">Belongs to the bacterial ribosomal protein bL19 family.</text>
</comment>
<dbReference type="Proteomes" id="UP001408789">
    <property type="component" value="Unassembled WGS sequence"/>
</dbReference>
<reference evidence="4 5" key="1">
    <citation type="submission" date="2024-04" db="EMBL/GenBank/DDBJ databases">
        <title>The reference genome of an endangered Asteraceae, Deinandra increscens subsp. villosa, native to the Central Coast of California.</title>
        <authorList>
            <person name="Guilliams M."/>
            <person name="Hasenstab-Lehman K."/>
            <person name="Meyer R."/>
            <person name="Mcevoy S."/>
        </authorList>
    </citation>
    <scope>NUCLEOTIDE SEQUENCE [LARGE SCALE GENOMIC DNA]</scope>
    <source>
        <tissue evidence="4">Leaf</tissue>
    </source>
</reference>
<dbReference type="Pfam" id="PF01245">
    <property type="entry name" value="Ribosomal_L19"/>
    <property type="match status" value="1"/>
</dbReference>
<evidence type="ECO:0008006" key="6">
    <source>
        <dbReference type="Google" id="ProtNLM"/>
    </source>
</evidence>
<dbReference type="InterPro" id="IPR008991">
    <property type="entry name" value="Translation_prot_SH3-like_sf"/>
</dbReference>
<evidence type="ECO:0000256" key="2">
    <source>
        <dbReference type="ARBA" id="ARBA00022980"/>
    </source>
</evidence>
<dbReference type="FunFam" id="2.30.30.790:FF:000003">
    <property type="entry name" value="50S ribosomal protein L19, chloroplastic"/>
    <property type="match status" value="1"/>
</dbReference>
<dbReference type="InterPro" id="IPR038657">
    <property type="entry name" value="Ribosomal_bL19_sf"/>
</dbReference>
<accession>A0AAP0CJJ4</accession>
<dbReference type="EMBL" id="JBCNJP010000025">
    <property type="protein sequence ID" value="KAK9054548.1"/>
    <property type="molecule type" value="Genomic_DNA"/>
</dbReference>
<evidence type="ECO:0000256" key="3">
    <source>
        <dbReference type="ARBA" id="ARBA00023274"/>
    </source>
</evidence>
<keyword evidence="5" id="KW-1185">Reference proteome</keyword>
<name>A0AAP0CJJ4_9ASTR</name>
<dbReference type="SUPFAM" id="SSF50104">
    <property type="entry name" value="Translation proteins SH3-like domain"/>
    <property type="match status" value="1"/>
</dbReference>